<gene>
    <name evidence="1" type="ORF">GDH07_18365</name>
</gene>
<proteinExistence type="predicted"/>
<protein>
    <submittedName>
        <fullName evidence="1">Uncharacterized protein</fullName>
    </submittedName>
</protein>
<comment type="caution">
    <text evidence="1">The sequence shown here is derived from an EMBL/GenBank/DDBJ whole genome shotgun (WGS) entry which is preliminary data.</text>
</comment>
<reference evidence="1 2" key="1">
    <citation type="submission" date="2019-10" db="EMBL/GenBank/DDBJ databases">
        <title>Pseudomonas dajingensis sp. nov., isolated from the profound head ulcers of farmed Murray cod (Maccullochella peelii peelii).</title>
        <authorList>
            <person name="Liu Y."/>
        </authorList>
    </citation>
    <scope>NUCLEOTIDE SEQUENCE [LARGE SCALE GENOMIC DNA]</scope>
    <source>
        <strain evidence="1 2">MC042</strain>
    </source>
</reference>
<name>A0A7X1PP39_9PSED</name>
<dbReference type="RefSeq" id="WP_152898462.1">
    <property type="nucleotide sequence ID" value="NZ_WHUV01000003.1"/>
</dbReference>
<evidence type="ECO:0000313" key="2">
    <source>
        <dbReference type="Proteomes" id="UP000486534"/>
    </source>
</evidence>
<dbReference type="AlphaFoldDB" id="A0A7X1PP39"/>
<accession>A0A7X1PP39</accession>
<dbReference type="EMBL" id="WHUV01000003">
    <property type="protein sequence ID" value="MQA55283.1"/>
    <property type="molecule type" value="Genomic_DNA"/>
</dbReference>
<organism evidence="1 2">
    <name type="scientific">Pseudomonas piscis</name>
    <dbReference type="NCBI Taxonomy" id="2614538"/>
    <lineage>
        <taxon>Bacteria</taxon>
        <taxon>Pseudomonadati</taxon>
        <taxon>Pseudomonadota</taxon>
        <taxon>Gammaproteobacteria</taxon>
        <taxon>Pseudomonadales</taxon>
        <taxon>Pseudomonadaceae</taxon>
        <taxon>Pseudomonas</taxon>
    </lineage>
</organism>
<dbReference type="Proteomes" id="UP000486534">
    <property type="component" value="Unassembled WGS sequence"/>
</dbReference>
<sequence length="199" mass="20940">MQLTYPKAPVGGVQQLRPILQAALQTQGFGINRAFANAGPATLNLSQAFRGYTLSLEDLANGQDLAQATPGDWHYLVFAGGVSIADAQLTETTGQLEFCALNHGALAASTISALNLAEQAPQLQGKSYELRLLFVPALQATLIWLHGDAEEVLIPIEPTPANLAPRQLYSEATLFGLLVPAAKQAKAVFDADTSGTLGG</sequence>
<evidence type="ECO:0000313" key="1">
    <source>
        <dbReference type="EMBL" id="MQA55283.1"/>
    </source>
</evidence>